<keyword evidence="4" id="KW-0949">S-adenosyl-L-methionine</keyword>
<name>A0A507QW30_MONPU</name>
<accession>A0A507QW30</accession>
<evidence type="ECO:0000256" key="4">
    <source>
        <dbReference type="ARBA" id="ARBA00022691"/>
    </source>
</evidence>
<dbReference type="PANTHER" id="PTHR32183:SF6">
    <property type="entry name" value="CYSTEINE SULFINATE DESULFINASE_CYSTEINE DESULFURASE AND RELATED ENZYMES"/>
    <property type="match status" value="1"/>
</dbReference>
<reference evidence="5 6" key="1">
    <citation type="submission" date="2019-06" db="EMBL/GenBank/DDBJ databases">
        <title>Wine fermentation using esterase from Monascus purpureus.</title>
        <authorList>
            <person name="Geng C."/>
            <person name="Zhang Y."/>
        </authorList>
    </citation>
    <scope>NUCLEOTIDE SEQUENCE [LARGE SCALE GENOMIC DNA]</scope>
    <source>
        <strain evidence="5">HQ1</strain>
    </source>
</reference>
<dbReference type="AlphaFoldDB" id="A0A507QW30"/>
<dbReference type="STRING" id="5098.A0A507QW30"/>
<keyword evidence="1" id="KW-0597">Phosphoprotein</keyword>
<dbReference type="InterPro" id="IPR008854">
    <property type="entry name" value="TPMT"/>
</dbReference>
<dbReference type="Pfam" id="PF05724">
    <property type="entry name" value="TPMT"/>
    <property type="match status" value="1"/>
</dbReference>
<evidence type="ECO:0000256" key="3">
    <source>
        <dbReference type="ARBA" id="ARBA00022679"/>
    </source>
</evidence>
<dbReference type="GO" id="GO:0008757">
    <property type="term" value="F:S-adenosylmethionine-dependent methyltransferase activity"/>
    <property type="evidence" value="ECO:0007669"/>
    <property type="project" value="InterPro"/>
</dbReference>
<comment type="caution">
    <text evidence="5">The sequence shown here is derived from an EMBL/GenBank/DDBJ whole genome shotgun (WGS) entry which is preliminary data.</text>
</comment>
<keyword evidence="3" id="KW-0808">Transferase</keyword>
<sequence>MLALHGFDAYGLDVSATGVSVAREYAKSELEHPHAYNFGDSSPFSPEKIQIQGGRGRGQVTIIQGDFFKSDWEFKEKQNGVKFDLIYDYTFLCALHPKMRQQWAFRMADLLTPTGLLVCLEFPLWKDLKLPGPPWGLNGVHWNLLAEGGDGIFYDDGYGFRGGEGEGKGAFTRKLYVKPVRSYEQGRGTDMLSVYVKK</sequence>
<dbReference type="Gene3D" id="3.40.50.150">
    <property type="entry name" value="Vaccinia Virus protein VP39"/>
    <property type="match status" value="1"/>
</dbReference>
<proteinExistence type="predicted"/>
<evidence type="ECO:0000256" key="2">
    <source>
        <dbReference type="ARBA" id="ARBA00022603"/>
    </source>
</evidence>
<dbReference type="GO" id="GO:0032259">
    <property type="term" value="P:methylation"/>
    <property type="evidence" value="ECO:0007669"/>
    <property type="project" value="UniProtKB-KW"/>
</dbReference>
<organism evidence="5 6">
    <name type="scientific">Monascus purpureus</name>
    <name type="common">Red mold</name>
    <name type="synonym">Monascus anka</name>
    <dbReference type="NCBI Taxonomy" id="5098"/>
    <lineage>
        <taxon>Eukaryota</taxon>
        <taxon>Fungi</taxon>
        <taxon>Dikarya</taxon>
        <taxon>Ascomycota</taxon>
        <taxon>Pezizomycotina</taxon>
        <taxon>Eurotiomycetes</taxon>
        <taxon>Eurotiomycetidae</taxon>
        <taxon>Eurotiales</taxon>
        <taxon>Aspergillaceae</taxon>
        <taxon>Monascus</taxon>
    </lineage>
</organism>
<gene>
    <name evidence="5" type="ORF">MPDQ_005679</name>
</gene>
<evidence type="ECO:0000313" key="6">
    <source>
        <dbReference type="Proteomes" id="UP000319663"/>
    </source>
</evidence>
<dbReference type="InterPro" id="IPR029063">
    <property type="entry name" value="SAM-dependent_MTases_sf"/>
</dbReference>
<protein>
    <recommendedName>
        <fullName evidence="7">S-adenosyl-L-methionine-dependent methyltransferase</fullName>
    </recommendedName>
</protein>
<dbReference type="PANTHER" id="PTHR32183">
    <property type="match status" value="1"/>
</dbReference>
<evidence type="ECO:0000256" key="1">
    <source>
        <dbReference type="ARBA" id="ARBA00022553"/>
    </source>
</evidence>
<dbReference type="Proteomes" id="UP000319663">
    <property type="component" value="Unassembled WGS sequence"/>
</dbReference>
<keyword evidence="2" id="KW-0489">Methyltransferase</keyword>
<dbReference type="EMBL" id="VIFY01000041">
    <property type="protein sequence ID" value="TQB73575.1"/>
    <property type="molecule type" value="Genomic_DNA"/>
</dbReference>
<evidence type="ECO:0008006" key="7">
    <source>
        <dbReference type="Google" id="ProtNLM"/>
    </source>
</evidence>
<keyword evidence="6" id="KW-1185">Reference proteome</keyword>
<evidence type="ECO:0000313" key="5">
    <source>
        <dbReference type="EMBL" id="TQB73575.1"/>
    </source>
</evidence>
<dbReference type="PROSITE" id="PS51585">
    <property type="entry name" value="SAM_MT_TPMT"/>
    <property type="match status" value="1"/>
</dbReference>
<dbReference type="SUPFAM" id="SSF53335">
    <property type="entry name" value="S-adenosyl-L-methionine-dependent methyltransferases"/>
    <property type="match status" value="1"/>
</dbReference>